<name>A0ABU0CP53_9BACI</name>
<comment type="caution">
    <text evidence="4">The sequence shown here is derived from an EMBL/GenBank/DDBJ whole genome shotgun (WGS) entry which is preliminary data.</text>
</comment>
<dbReference type="Gene3D" id="3.40.718.10">
    <property type="entry name" value="Isopropylmalate Dehydrogenase"/>
    <property type="match status" value="1"/>
</dbReference>
<dbReference type="Proteomes" id="UP001232445">
    <property type="component" value="Unassembled WGS sequence"/>
</dbReference>
<dbReference type="GO" id="GO:0050570">
    <property type="term" value="F:4-hydroxythreonine-4-phosphate dehydrogenase activity"/>
    <property type="evidence" value="ECO:0007669"/>
    <property type="project" value="UniProtKB-EC"/>
</dbReference>
<dbReference type="EMBL" id="JAUSUQ010000003">
    <property type="protein sequence ID" value="MDQ0338195.1"/>
    <property type="molecule type" value="Genomic_DNA"/>
</dbReference>
<evidence type="ECO:0000256" key="1">
    <source>
        <dbReference type="ARBA" id="ARBA00022723"/>
    </source>
</evidence>
<dbReference type="Pfam" id="PF04166">
    <property type="entry name" value="PdxA"/>
    <property type="match status" value="1"/>
</dbReference>
<keyword evidence="5" id="KW-1185">Reference proteome</keyword>
<organism evidence="4 5">
    <name type="scientific">Caldalkalibacillus uzonensis</name>
    <dbReference type="NCBI Taxonomy" id="353224"/>
    <lineage>
        <taxon>Bacteria</taxon>
        <taxon>Bacillati</taxon>
        <taxon>Bacillota</taxon>
        <taxon>Bacilli</taxon>
        <taxon>Bacillales</taxon>
        <taxon>Bacillaceae</taxon>
        <taxon>Caldalkalibacillus</taxon>
    </lineage>
</organism>
<evidence type="ECO:0000313" key="4">
    <source>
        <dbReference type="EMBL" id="MDQ0338195.1"/>
    </source>
</evidence>
<dbReference type="RefSeq" id="WP_307336162.1">
    <property type="nucleotide sequence ID" value="NZ_JAUSUQ010000003.1"/>
</dbReference>
<protein>
    <submittedName>
        <fullName evidence="4">4-hydroxythreonine-4-phosphate dehydrogenase</fullName>
        <ecNumber evidence="4">1.1.1.262</ecNumber>
    </submittedName>
</protein>
<sequence length="334" mass="36205">MSRHNKPTMGLTLGEAPGIGPELVVKALQDDEIKALATWVIIGDERVLHQGEAIAKLSLPYQKASSIDEVNDSHPVWLIDLGNLDPQSYELGVLSIHSGKITGETLIFALELAKTQKLDGVVYAPLNKEALHKGGFHFQDEIHFFADLLNCQEGFGEINVMDTLWVTRVTSHVPLKEVSALVTKENVLKTIQFADENLRKAGYQKPKICVAALNPHAGDGGLLGTEEIEEIIPAVEEAKDKGIEVNGPFPADTILLRRDTDPFDCLVGMYHDQAQIGMKLLGFNRGVTISGGLPVVLTTPAHGTAFDIAGQGIADPQPMKVAMKLGVRLSQNLN</sequence>
<accession>A0ABU0CP53</accession>
<evidence type="ECO:0000256" key="3">
    <source>
        <dbReference type="ARBA" id="ARBA00023027"/>
    </source>
</evidence>
<keyword evidence="1" id="KW-0479">Metal-binding</keyword>
<dbReference type="InterPro" id="IPR005255">
    <property type="entry name" value="PdxA_fam"/>
</dbReference>
<dbReference type="PANTHER" id="PTHR30004:SF3">
    <property type="entry name" value="4-HYDROXYTHREONINE-4-PHOSPHATE DEHYDROGENASE 2-RELATED"/>
    <property type="match status" value="1"/>
</dbReference>
<evidence type="ECO:0000313" key="5">
    <source>
        <dbReference type="Proteomes" id="UP001232445"/>
    </source>
</evidence>
<keyword evidence="3" id="KW-0520">NAD</keyword>
<keyword evidence="2 4" id="KW-0560">Oxidoreductase</keyword>
<reference evidence="4 5" key="1">
    <citation type="submission" date="2023-07" db="EMBL/GenBank/DDBJ databases">
        <title>Genomic Encyclopedia of Type Strains, Phase IV (KMG-IV): sequencing the most valuable type-strain genomes for metagenomic binning, comparative biology and taxonomic classification.</title>
        <authorList>
            <person name="Goeker M."/>
        </authorList>
    </citation>
    <scope>NUCLEOTIDE SEQUENCE [LARGE SCALE GENOMIC DNA]</scope>
    <source>
        <strain evidence="4 5">DSM 17740</strain>
    </source>
</reference>
<dbReference type="PANTHER" id="PTHR30004">
    <property type="entry name" value="4-HYDROXYTHREONINE-4-PHOSPHATE DEHYDROGENASE"/>
    <property type="match status" value="1"/>
</dbReference>
<gene>
    <name evidence="4" type="ORF">J2S00_000979</name>
</gene>
<dbReference type="EC" id="1.1.1.262" evidence="4"/>
<proteinExistence type="predicted"/>
<evidence type="ECO:0000256" key="2">
    <source>
        <dbReference type="ARBA" id="ARBA00023002"/>
    </source>
</evidence>
<dbReference type="SUPFAM" id="SSF53659">
    <property type="entry name" value="Isocitrate/Isopropylmalate dehydrogenase-like"/>
    <property type="match status" value="1"/>
</dbReference>